<dbReference type="SMART" id="SM00116">
    <property type="entry name" value="CBS"/>
    <property type="match status" value="2"/>
</dbReference>
<dbReference type="SUPFAM" id="SSF53686">
    <property type="entry name" value="Tryptophan synthase beta subunit-like PLP-dependent enzymes"/>
    <property type="match status" value="1"/>
</dbReference>
<dbReference type="Gene3D" id="3.10.580.10">
    <property type="entry name" value="CBS-domain"/>
    <property type="match status" value="1"/>
</dbReference>
<dbReference type="SUPFAM" id="SSF54631">
    <property type="entry name" value="CBS-domain pair"/>
    <property type="match status" value="1"/>
</dbReference>
<reference evidence="3" key="1">
    <citation type="submission" date="2024-02" db="EMBL/GenBank/DDBJ databases">
        <authorList>
            <consortium name="ELIXIR-Norway"/>
            <consortium name="Elixir Norway"/>
        </authorList>
    </citation>
    <scope>NUCLEOTIDE SEQUENCE</scope>
</reference>
<dbReference type="PROSITE" id="PS51371">
    <property type="entry name" value="CBS"/>
    <property type="match status" value="1"/>
</dbReference>
<evidence type="ECO:0000313" key="3">
    <source>
        <dbReference type="EMBL" id="CAK9250777.1"/>
    </source>
</evidence>
<dbReference type="PROSITE" id="PS51257">
    <property type="entry name" value="PROKAR_LIPOPROTEIN"/>
    <property type="match status" value="1"/>
</dbReference>
<dbReference type="Gene3D" id="3.40.50.1100">
    <property type="match status" value="2"/>
</dbReference>
<dbReference type="Pfam" id="PF00571">
    <property type="entry name" value="CBS"/>
    <property type="match status" value="2"/>
</dbReference>
<keyword evidence="4" id="KW-1185">Reference proteome</keyword>
<dbReference type="InterPro" id="IPR046342">
    <property type="entry name" value="CBS_dom_sf"/>
</dbReference>
<dbReference type="InterPro" id="IPR000644">
    <property type="entry name" value="CBS_dom"/>
</dbReference>
<sequence length="423" mass="46733">MILDAERNGLISEGSTIIEPSSGNTGIGVALACAVKGYKCVIVLPERMSNEKVRILHALGAKIIRTPSSVRYDEPNSHIRVAQKLGQQIKNSIVLDQYRNAANPLVHYDSTAEELLKQTDGKIDMIVIGVGTGGTVNGIGRKFKEVIPECQVVGVDPYGSVLAEHANVNKCSTASWELEGIGYEFIPSVLDRNVVDKWLKFDDKSSFEMARKLIAEEGLLCGGSSGSAVVAALDAAKDLKEGQRCVVIIPDGVRNYLTKFLDDNWMSERHFGNFVDDDSHHKKAWFWNESIRELVNGMNVKSVSPNTKCFEAISLMKRHGYDQLAVLGQDNLLLVGMITVQNILAKMSAQTLTVKSPVSEVMVKNYPKIEINAKLRSILRILKTNPYVVVIDRVSETDESIAGIITHIDILNYLAKNWNSYEQ</sequence>
<protein>
    <recommendedName>
        <fullName evidence="2">CBS domain-containing protein</fullName>
    </recommendedName>
</protein>
<dbReference type="EMBL" id="CAXAQS010000242">
    <property type="protein sequence ID" value="CAK9250777.1"/>
    <property type="molecule type" value="Genomic_DNA"/>
</dbReference>
<dbReference type="InterPro" id="IPR050214">
    <property type="entry name" value="Cys_Synth/Cystath_Beta-Synth"/>
</dbReference>
<name>A0ABP0V8N3_9BRYO</name>
<dbReference type="CDD" id="cd01561">
    <property type="entry name" value="CBS_like"/>
    <property type="match status" value="1"/>
</dbReference>
<dbReference type="Proteomes" id="UP001497444">
    <property type="component" value="Unassembled WGS sequence"/>
</dbReference>
<organism evidence="3 4">
    <name type="scientific">Sphagnum jensenii</name>
    <dbReference type="NCBI Taxonomy" id="128206"/>
    <lineage>
        <taxon>Eukaryota</taxon>
        <taxon>Viridiplantae</taxon>
        <taxon>Streptophyta</taxon>
        <taxon>Embryophyta</taxon>
        <taxon>Bryophyta</taxon>
        <taxon>Sphagnophytina</taxon>
        <taxon>Sphagnopsida</taxon>
        <taxon>Sphagnales</taxon>
        <taxon>Sphagnaceae</taxon>
        <taxon>Sphagnum</taxon>
    </lineage>
</organism>
<accession>A0ABP0V8N3</accession>
<evidence type="ECO:0000259" key="2">
    <source>
        <dbReference type="PROSITE" id="PS51371"/>
    </source>
</evidence>
<gene>
    <name evidence="3" type="ORF">CSSPJE1EN1_LOCUS26155</name>
</gene>
<evidence type="ECO:0000256" key="1">
    <source>
        <dbReference type="PROSITE-ProRule" id="PRU00703"/>
    </source>
</evidence>
<proteinExistence type="predicted"/>
<dbReference type="Pfam" id="PF00291">
    <property type="entry name" value="PALP"/>
    <property type="match status" value="1"/>
</dbReference>
<dbReference type="InterPro" id="IPR001926">
    <property type="entry name" value="TrpB-like_PALP"/>
</dbReference>
<feature type="domain" description="CBS" evidence="2">
    <location>
        <begin position="294"/>
        <end position="354"/>
    </location>
</feature>
<evidence type="ECO:0000313" key="4">
    <source>
        <dbReference type="Proteomes" id="UP001497444"/>
    </source>
</evidence>
<comment type="caution">
    <text evidence="3">The sequence shown here is derived from an EMBL/GenBank/DDBJ whole genome shotgun (WGS) entry which is preliminary data.</text>
</comment>
<keyword evidence="1" id="KW-0129">CBS domain</keyword>
<dbReference type="PANTHER" id="PTHR10314">
    <property type="entry name" value="CYSTATHIONINE BETA-SYNTHASE"/>
    <property type="match status" value="1"/>
</dbReference>
<dbReference type="InterPro" id="IPR036052">
    <property type="entry name" value="TrpB-like_PALP_sf"/>
</dbReference>